<feature type="non-terminal residue" evidence="3">
    <location>
        <position position="1"/>
    </location>
</feature>
<feature type="region of interest" description="Disordered" evidence="1">
    <location>
        <begin position="21"/>
        <end position="41"/>
    </location>
</feature>
<gene>
    <name evidence="3" type="ORF">BDK51DRAFT_50456</name>
</gene>
<dbReference type="Pfam" id="PF12955">
    <property type="entry name" value="Vps3844_C"/>
    <property type="match status" value="1"/>
</dbReference>
<dbReference type="PANTHER" id="PTHR36853">
    <property type="entry name" value="EXPRESSED PROTEIN"/>
    <property type="match status" value="1"/>
</dbReference>
<dbReference type="InterPro" id="IPR024382">
    <property type="entry name" value="Vps3844_C"/>
</dbReference>
<evidence type="ECO:0000313" key="3">
    <source>
        <dbReference type="EMBL" id="RKO82948.1"/>
    </source>
</evidence>
<proteinExistence type="predicted"/>
<accession>A0A4P9VXD0</accession>
<dbReference type="InterPro" id="IPR053065">
    <property type="entry name" value="Archenteron_Induction-Rel"/>
</dbReference>
<dbReference type="OrthoDB" id="5583277at2759"/>
<evidence type="ECO:0000256" key="1">
    <source>
        <dbReference type="SAM" id="MobiDB-lite"/>
    </source>
</evidence>
<feature type="domain" description="Vacuolar sorting protein Vps3844 C-terminal" evidence="2">
    <location>
        <begin position="354"/>
        <end position="442"/>
    </location>
</feature>
<name>A0A4P9VXD0_9FUNG</name>
<reference evidence="4" key="1">
    <citation type="journal article" date="2018" name="Nat. Microbiol.">
        <title>Leveraging single-cell genomics to expand the fungal tree of life.</title>
        <authorList>
            <person name="Ahrendt S.R."/>
            <person name="Quandt C.A."/>
            <person name="Ciobanu D."/>
            <person name="Clum A."/>
            <person name="Salamov A."/>
            <person name="Andreopoulos B."/>
            <person name="Cheng J.F."/>
            <person name="Woyke T."/>
            <person name="Pelin A."/>
            <person name="Henrissat B."/>
            <person name="Reynolds N.K."/>
            <person name="Benny G.L."/>
            <person name="Smith M.E."/>
            <person name="James T.Y."/>
            <person name="Grigoriev I.V."/>
        </authorList>
    </citation>
    <scope>NUCLEOTIDE SEQUENCE [LARGE SCALE GENOMIC DNA]</scope>
</reference>
<feature type="compositionally biased region" description="Basic residues" evidence="1">
    <location>
        <begin position="25"/>
        <end position="35"/>
    </location>
</feature>
<evidence type="ECO:0000259" key="2">
    <source>
        <dbReference type="Pfam" id="PF12955"/>
    </source>
</evidence>
<dbReference type="PANTHER" id="PTHR36853:SF1">
    <property type="entry name" value="DUF3844 DOMAIN-CONTAINING PROTEIN"/>
    <property type="match status" value="1"/>
</dbReference>
<dbReference type="Proteomes" id="UP000269721">
    <property type="component" value="Unassembled WGS sequence"/>
</dbReference>
<evidence type="ECO:0000313" key="4">
    <source>
        <dbReference type="Proteomes" id="UP000269721"/>
    </source>
</evidence>
<organism evidence="3 4">
    <name type="scientific">Blyttiomyces helicus</name>
    <dbReference type="NCBI Taxonomy" id="388810"/>
    <lineage>
        <taxon>Eukaryota</taxon>
        <taxon>Fungi</taxon>
        <taxon>Fungi incertae sedis</taxon>
        <taxon>Chytridiomycota</taxon>
        <taxon>Chytridiomycota incertae sedis</taxon>
        <taxon>Chytridiomycetes</taxon>
        <taxon>Chytridiomycetes incertae sedis</taxon>
        <taxon>Blyttiomyces</taxon>
    </lineage>
</organism>
<dbReference type="AlphaFoldDB" id="A0A4P9VXD0"/>
<sequence>LRDVPPTRHQRRAVDPERIILGPGHRGRVAPRGRHPSGMESVGVGGLGGGGAGKQIRGHMSWSEGLQMTEYSTPPCSRPCIFAGTLPIQIAGGILDEPKANLMVVVLGLEPDTKVLPATYFLAPSEPASPALVSSFASAFIELSASTGPAPVLAVTSKQGVGWEETNVLRATIKEKAATVSIPIVGAAAFEKSLKDLATAAYVGTKAHLTETFGSRVAVFDEENPIELDFISRLAGAFAADPETSSETHFATIELLKLQAVYEAHGQSSEQYATAVDVTREAVNKLAKARRRYTQRLRKSQLFDSFAAAHSSHASGEIFGIAPQASSSSSASGLLPYALAKRQAPASSAINLACPATATDCNNAFSSCSNHGICTPQKVQSLNNSICYLCSCTGRQWTDDNGAPVAGYSGPVTWGGNACQYQDITVPFHIIFWLGVALFVTLV</sequence>
<protein>
    <recommendedName>
        <fullName evidence="2">Vacuolar sorting protein Vps3844 C-terminal domain-containing protein</fullName>
    </recommendedName>
</protein>
<keyword evidence="4" id="KW-1185">Reference proteome</keyword>
<dbReference type="GO" id="GO:0005783">
    <property type="term" value="C:endoplasmic reticulum"/>
    <property type="evidence" value="ECO:0007669"/>
    <property type="project" value="TreeGrafter"/>
</dbReference>
<dbReference type="EMBL" id="ML001871">
    <property type="protein sequence ID" value="RKO82948.1"/>
    <property type="molecule type" value="Genomic_DNA"/>
</dbReference>